<evidence type="ECO:0000256" key="10">
    <source>
        <dbReference type="ARBA" id="ARBA00022475"/>
    </source>
</evidence>
<evidence type="ECO:0000256" key="15">
    <source>
        <dbReference type="ARBA" id="ARBA00023136"/>
    </source>
</evidence>
<feature type="region of interest" description="Disordered" evidence="19">
    <location>
        <begin position="120"/>
        <end position="151"/>
    </location>
</feature>
<keyword evidence="11 20" id="KW-0812">Transmembrane</keyword>
<reference evidence="22" key="1">
    <citation type="journal article" name="BMC Genomics">
        <title>Long-read sequencing and de novo genome assembly of marine medaka (Oryzias melastigma).</title>
        <authorList>
            <person name="Liang P."/>
            <person name="Saqib H.S.A."/>
            <person name="Ni X."/>
            <person name="Shen Y."/>
        </authorList>
    </citation>
    <scope>NUCLEOTIDE SEQUENCE</scope>
    <source>
        <strain evidence="22">Bigg-433</strain>
    </source>
</reference>
<evidence type="ECO:0000313" key="22">
    <source>
        <dbReference type="EMBL" id="KAF6724244.1"/>
    </source>
</evidence>
<feature type="compositionally biased region" description="Pro residues" evidence="19">
    <location>
        <begin position="217"/>
        <end position="228"/>
    </location>
</feature>
<evidence type="ECO:0000256" key="8">
    <source>
        <dbReference type="ARBA" id="ARBA00007029"/>
    </source>
</evidence>
<feature type="transmembrane region" description="Helical" evidence="20">
    <location>
        <begin position="363"/>
        <end position="384"/>
    </location>
</feature>
<feature type="chain" id="PRO_5032289993" description="Podocalyxin" evidence="21">
    <location>
        <begin position="33"/>
        <end position="459"/>
    </location>
</feature>
<evidence type="ECO:0000256" key="13">
    <source>
        <dbReference type="ARBA" id="ARBA00022889"/>
    </source>
</evidence>
<comment type="caution">
    <text evidence="22">The sequence shown here is derived from an EMBL/GenBank/DDBJ whole genome shotgun (WGS) entry which is preliminary data.</text>
</comment>
<evidence type="ECO:0000256" key="18">
    <source>
        <dbReference type="ARBA" id="ARBA00031141"/>
    </source>
</evidence>
<evidence type="ECO:0000256" key="11">
    <source>
        <dbReference type="ARBA" id="ARBA00022692"/>
    </source>
</evidence>
<evidence type="ECO:0000256" key="17">
    <source>
        <dbReference type="ARBA" id="ARBA00023273"/>
    </source>
</evidence>
<keyword evidence="15 20" id="KW-0472">Membrane</keyword>
<dbReference type="EMBL" id="WKFB01000401">
    <property type="protein sequence ID" value="KAF6724244.1"/>
    <property type="molecule type" value="Genomic_DNA"/>
</dbReference>
<evidence type="ECO:0000256" key="5">
    <source>
        <dbReference type="ARBA" id="ARBA00004479"/>
    </source>
</evidence>
<sequence length="459" mass="49027">MQLGTPRSRMRATPRITWPLVLSFLFHSICSGQDTTDTPLLTSAQTAVSSAAPGSTKQPSSTNATMVTQINTVTVPKLAATIAQSVTDNHEGTLRNTATTPAVTPGLTTAGVAFTQRPPTSASIQTMGSQESMTIAPSKTPTETPGVTQGFDIKTPTVIATSLSPSAKNQTVGSGVVSATTAATTPPPPPPTEAKTPSKAPPPPPPPPSTEAKTPSKAPPPPPPPPPTEAKTPSKAPTRPPPVTTPSIIAASPAKIEPTQTEASPTLVWTEPLLSGSPIATAPPPSQKFEFPPPSGQMLTKEQKILGEVCKRLFPDWRSGTCQFEWHQQNGQIQFEKIDISVNSSLADNYYEEITKPTDNKTLIAILASCGSLLIMIIILAVCASHHRRPYNENQQHLTEELQAVENGYHDNPTLEVMEVQPEMQEKKVTLNGEFNDSWIVPIDNLLKEEIPDEEDTHL</sequence>
<feature type="compositionally biased region" description="Pro residues" evidence="19">
    <location>
        <begin position="199"/>
        <end position="209"/>
    </location>
</feature>
<dbReference type="GO" id="GO:0045121">
    <property type="term" value="C:membrane raft"/>
    <property type="evidence" value="ECO:0007669"/>
    <property type="project" value="UniProtKB-SubCell"/>
</dbReference>
<dbReference type="Pfam" id="PF06365">
    <property type="entry name" value="CD34_antigen"/>
    <property type="match status" value="1"/>
</dbReference>
<feature type="region of interest" description="Disordered" evidence="19">
    <location>
        <begin position="164"/>
        <end position="263"/>
    </location>
</feature>
<dbReference type="GO" id="GO:0007155">
    <property type="term" value="P:cell adhesion"/>
    <property type="evidence" value="ECO:0007669"/>
    <property type="project" value="UniProtKB-KW"/>
</dbReference>
<evidence type="ECO:0000256" key="6">
    <source>
        <dbReference type="ARBA" id="ARBA00004486"/>
    </source>
</evidence>
<feature type="compositionally biased region" description="Polar residues" evidence="19">
    <location>
        <begin position="164"/>
        <end position="173"/>
    </location>
</feature>
<dbReference type="GO" id="GO:0016477">
    <property type="term" value="P:cell migration"/>
    <property type="evidence" value="ECO:0007669"/>
    <property type="project" value="InterPro"/>
</dbReference>
<dbReference type="GO" id="GO:0032534">
    <property type="term" value="P:regulation of microvillus assembly"/>
    <property type="evidence" value="ECO:0007669"/>
    <property type="project" value="TreeGrafter"/>
</dbReference>
<dbReference type="GO" id="GO:0030175">
    <property type="term" value="C:filopodium"/>
    <property type="evidence" value="ECO:0007669"/>
    <property type="project" value="UniProtKB-SubCell"/>
</dbReference>
<evidence type="ECO:0000256" key="2">
    <source>
        <dbReference type="ARBA" id="ARBA00004221"/>
    </source>
</evidence>
<dbReference type="GO" id="GO:0022408">
    <property type="term" value="P:negative regulation of cell-cell adhesion"/>
    <property type="evidence" value="ECO:0007669"/>
    <property type="project" value="TreeGrafter"/>
</dbReference>
<dbReference type="PANTHER" id="PTHR12067:SF5">
    <property type="entry name" value="PODOCALYXIN"/>
    <property type="match status" value="1"/>
</dbReference>
<evidence type="ECO:0000256" key="21">
    <source>
        <dbReference type="SAM" id="SignalP"/>
    </source>
</evidence>
<gene>
    <name evidence="22" type="ORF">FQA47_008770</name>
</gene>
<evidence type="ECO:0000256" key="12">
    <source>
        <dbReference type="ARBA" id="ARBA00022729"/>
    </source>
</evidence>
<dbReference type="GO" id="GO:0033634">
    <property type="term" value="P:positive regulation of cell-cell adhesion mediated by integrin"/>
    <property type="evidence" value="ECO:0007669"/>
    <property type="project" value="TreeGrafter"/>
</dbReference>
<evidence type="ECO:0000256" key="14">
    <source>
        <dbReference type="ARBA" id="ARBA00022989"/>
    </source>
</evidence>
<organism evidence="22 23">
    <name type="scientific">Oryzias melastigma</name>
    <name type="common">Marine medaka</name>
    <dbReference type="NCBI Taxonomy" id="30732"/>
    <lineage>
        <taxon>Eukaryota</taxon>
        <taxon>Metazoa</taxon>
        <taxon>Chordata</taxon>
        <taxon>Craniata</taxon>
        <taxon>Vertebrata</taxon>
        <taxon>Euteleostomi</taxon>
        <taxon>Actinopterygii</taxon>
        <taxon>Neopterygii</taxon>
        <taxon>Teleostei</taxon>
        <taxon>Neoteleostei</taxon>
        <taxon>Acanthomorphata</taxon>
        <taxon>Ovalentaria</taxon>
        <taxon>Atherinomorphae</taxon>
        <taxon>Beloniformes</taxon>
        <taxon>Adrianichthyidae</taxon>
        <taxon>Oryziinae</taxon>
        <taxon>Oryzias</taxon>
    </lineage>
</organism>
<evidence type="ECO:0000256" key="16">
    <source>
        <dbReference type="ARBA" id="ARBA00023180"/>
    </source>
</evidence>
<proteinExistence type="inferred from homology"/>
<evidence type="ECO:0000256" key="19">
    <source>
        <dbReference type="SAM" id="MobiDB-lite"/>
    </source>
</evidence>
<evidence type="ECO:0000256" key="4">
    <source>
        <dbReference type="ARBA" id="ARBA00004466"/>
    </source>
</evidence>
<comment type="subcellular location">
    <subcellularLocation>
        <location evidence="2">Apical cell membrane</location>
    </subcellularLocation>
    <subcellularLocation>
        <location evidence="6">Cell projection</location>
        <location evidence="6">Filopodium</location>
    </subcellularLocation>
    <subcellularLocation>
        <location evidence="7">Cell projection</location>
        <location evidence="7">Lamellipodium</location>
    </subcellularLocation>
    <subcellularLocation>
        <location evidence="1">Cell projection</location>
        <location evidence="1">Microvillus</location>
    </subcellularLocation>
    <subcellularLocation>
        <location evidence="4">Cell projection</location>
        <location evidence="4">Ruffle</location>
    </subcellularLocation>
    <subcellularLocation>
        <location evidence="3">Membrane raft</location>
    </subcellularLocation>
    <subcellularLocation>
        <location evidence="5">Membrane</location>
        <topology evidence="5">Single-pass type I membrane protein</topology>
    </subcellularLocation>
</comment>
<protein>
    <recommendedName>
        <fullName evidence="9">Podocalyxin</fullName>
    </recommendedName>
    <alternativeName>
        <fullName evidence="18">Podocalyxin-like protein 1</fullName>
    </alternativeName>
</protein>
<accession>A0A834F7Q3</accession>
<evidence type="ECO:0000256" key="7">
    <source>
        <dbReference type="ARBA" id="ARBA00004510"/>
    </source>
</evidence>
<dbReference type="GO" id="GO:0030027">
    <property type="term" value="C:lamellipodium"/>
    <property type="evidence" value="ECO:0007669"/>
    <property type="project" value="UniProtKB-SubCell"/>
</dbReference>
<evidence type="ECO:0000313" key="23">
    <source>
        <dbReference type="Proteomes" id="UP000646548"/>
    </source>
</evidence>
<dbReference type="GO" id="GO:0001726">
    <property type="term" value="C:ruffle"/>
    <property type="evidence" value="ECO:0007669"/>
    <property type="project" value="UniProtKB-SubCell"/>
</dbReference>
<keyword evidence="10" id="KW-1003">Cell membrane</keyword>
<keyword evidence="12 21" id="KW-0732">Signal</keyword>
<feature type="compositionally biased region" description="Polar residues" evidence="19">
    <location>
        <begin position="120"/>
        <end position="147"/>
    </location>
</feature>
<evidence type="ECO:0000256" key="3">
    <source>
        <dbReference type="ARBA" id="ARBA00004285"/>
    </source>
</evidence>
<dbReference type="Proteomes" id="UP000646548">
    <property type="component" value="Unassembled WGS sequence"/>
</dbReference>
<keyword evidence="17" id="KW-0966">Cell projection</keyword>
<dbReference type="InterPro" id="IPR013836">
    <property type="entry name" value="CD34/Podocalyxin"/>
</dbReference>
<dbReference type="GO" id="GO:0031528">
    <property type="term" value="C:microvillus membrane"/>
    <property type="evidence" value="ECO:0007669"/>
    <property type="project" value="TreeGrafter"/>
</dbReference>
<dbReference type="PANTHER" id="PTHR12067">
    <property type="entry name" value="PODOCALYXIN"/>
    <property type="match status" value="1"/>
</dbReference>
<keyword evidence="16" id="KW-0325">Glycoprotein</keyword>
<evidence type="ECO:0000256" key="1">
    <source>
        <dbReference type="ARBA" id="ARBA00004105"/>
    </source>
</evidence>
<comment type="similarity">
    <text evidence="8">Belongs to the podocalyxin family.</text>
</comment>
<evidence type="ECO:0000256" key="20">
    <source>
        <dbReference type="SAM" id="Phobius"/>
    </source>
</evidence>
<name>A0A834F7Q3_ORYME</name>
<evidence type="ECO:0000256" key="9">
    <source>
        <dbReference type="ARBA" id="ARBA00017371"/>
    </source>
</evidence>
<feature type="signal peptide" evidence="21">
    <location>
        <begin position="1"/>
        <end position="32"/>
    </location>
</feature>
<dbReference type="GO" id="GO:0016324">
    <property type="term" value="C:apical plasma membrane"/>
    <property type="evidence" value="ECO:0007669"/>
    <property type="project" value="UniProtKB-SubCell"/>
</dbReference>
<dbReference type="AlphaFoldDB" id="A0A834F7Q3"/>
<dbReference type="PRINTS" id="PR01217">
    <property type="entry name" value="PRICHEXTENSN"/>
</dbReference>
<dbReference type="InterPro" id="IPR017403">
    <property type="entry name" value="PODXL"/>
</dbReference>
<keyword evidence="14 20" id="KW-1133">Transmembrane helix</keyword>
<keyword evidence="13" id="KW-0130">Cell adhesion</keyword>